<feature type="binding site" evidence="6">
    <location>
        <position position="85"/>
    </location>
    <ligand>
        <name>S-adenosyl-L-methionine</name>
        <dbReference type="ChEBI" id="CHEBI:59789"/>
    </ligand>
</feature>
<dbReference type="GO" id="GO:0008983">
    <property type="term" value="F:protein-glutamate O-methyltransferase activity"/>
    <property type="evidence" value="ECO:0007669"/>
    <property type="project" value="UniProtKB-EC"/>
</dbReference>
<dbReference type="RefSeq" id="WP_085758814.1">
    <property type="nucleotide sequence ID" value="NZ_CP019343.1"/>
</dbReference>
<feature type="binding site" evidence="6">
    <location>
        <begin position="225"/>
        <end position="226"/>
    </location>
    <ligand>
        <name>S-adenosyl-L-methionine</name>
        <dbReference type="ChEBI" id="CHEBI:59789"/>
    </ligand>
</feature>
<evidence type="ECO:0000256" key="1">
    <source>
        <dbReference type="ARBA" id="ARBA00001541"/>
    </source>
</evidence>
<gene>
    <name evidence="8" type="ORF">BST96_11330</name>
</gene>
<evidence type="ECO:0000256" key="4">
    <source>
        <dbReference type="ARBA" id="ARBA00022691"/>
    </source>
</evidence>
<dbReference type="SUPFAM" id="SSF53335">
    <property type="entry name" value="S-adenosyl-L-methionine-dependent methyltransferases"/>
    <property type="match status" value="1"/>
</dbReference>
<keyword evidence="9" id="KW-1185">Reference proteome</keyword>
<dbReference type="InterPro" id="IPR050903">
    <property type="entry name" value="Bact_Chemotaxis_MeTrfase"/>
</dbReference>
<dbReference type="PROSITE" id="PS50123">
    <property type="entry name" value="CHER"/>
    <property type="match status" value="1"/>
</dbReference>
<dbReference type="InterPro" id="IPR026024">
    <property type="entry name" value="Chemotaxis_MeTrfase_CheR"/>
</dbReference>
<dbReference type="PANTHER" id="PTHR24422">
    <property type="entry name" value="CHEMOTAXIS PROTEIN METHYLTRANSFERASE"/>
    <property type="match status" value="1"/>
</dbReference>
<feature type="domain" description="CheR-type methyltransferase" evidence="7">
    <location>
        <begin position="2"/>
        <end position="280"/>
    </location>
</feature>
<dbReference type="GO" id="GO:0032259">
    <property type="term" value="P:methylation"/>
    <property type="evidence" value="ECO:0007669"/>
    <property type="project" value="UniProtKB-KW"/>
</dbReference>
<comment type="catalytic activity">
    <reaction evidence="1 5">
        <text>L-glutamyl-[protein] + S-adenosyl-L-methionine = [protein]-L-glutamate 5-O-methyl ester + S-adenosyl-L-homocysteine</text>
        <dbReference type="Rhea" id="RHEA:24452"/>
        <dbReference type="Rhea" id="RHEA-COMP:10208"/>
        <dbReference type="Rhea" id="RHEA-COMP:10311"/>
        <dbReference type="ChEBI" id="CHEBI:29973"/>
        <dbReference type="ChEBI" id="CHEBI:57856"/>
        <dbReference type="ChEBI" id="CHEBI:59789"/>
        <dbReference type="ChEBI" id="CHEBI:82795"/>
        <dbReference type="EC" id="2.1.1.80"/>
    </reaction>
</comment>
<evidence type="ECO:0000256" key="2">
    <source>
        <dbReference type="ARBA" id="ARBA00022603"/>
    </source>
</evidence>
<dbReference type="InterPro" id="IPR036804">
    <property type="entry name" value="CheR_N_sf"/>
</dbReference>
<keyword evidence="2 5" id="KW-0489">Methyltransferase</keyword>
<dbReference type="InterPro" id="IPR029063">
    <property type="entry name" value="SAM-dependent_MTases_sf"/>
</dbReference>
<dbReference type="STRING" id="716816.BST96_11330"/>
<evidence type="ECO:0000259" key="7">
    <source>
        <dbReference type="PROSITE" id="PS50123"/>
    </source>
</evidence>
<protein>
    <recommendedName>
        <fullName evidence="5">Chemotaxis protein methyltransferase</fullName>
        <ecNumber evidence="5">2.1.1.80</ecNumber>
    </recommendedName>
</protein>
<accession>A0A1X9NL41</accession>
<sequence length="280" mass="32174">MLAIHQESLSSSDFERIAAYVFCRAGLRLTDNKRSMVEGRLRHRLKALKLATFEAYTDYVFGPQGQLESVYLVESLTTHKTHFFREQQHFDYLRQHYLPLWVDRPNNASRTLKVWSAGCSTGEEAYSLAMLLLEWNQYHQKIKFEVYATDISRAVVVKAVNGLYREAEVSDVPLALRQKYFLRSVANTNVVKMGPELQSCVSFGTLNLLNDHYTLPGRFDIIFCRNVLIYFDRPTEEKVINQLCRKLKPQGHLFLGHSESITGLNVPLDTLGATTYKLKG</sequence>
<comment type="function">
    <text evidence="5">Methylation of the membrane-bound methyl-accepting chemotaxis proteins (MCP) to form gamma-glutamyl methyl ester residues in MCP.</text>
</comment>
<dbReference type="SUPFAM" id="SSF47757">
    <property type="entry name" value="Chemotaxis receptor methyltransferase CheR, N-terminal domain"/>
    <property type="match status" value="1"/>
</dbReference>
<dbReference type="SMART" id="SM00138">
    <property type="entry name" value="MeTrc"/>
    <property type="match status" value="1"/>
</dbReference>
<dbReference type="KEGG" id="osg:BST96_11330"/>
<feature type="binding site" evidence="6">
    <location>
        <position position="150"/>
    </location>
    <ligand>
        <name>S-adenosyl-L-methionine</name>
        <dbReference type="ChEBI" id="CHEBI:59789"/>
    </ligand>
</feature>
<dbReference type="PIRSF" id="PIRSF000410">
    <property type="entry name" value="CheR"/>
    <property type="match status" value="1"/>
</dbReference>
<evidence type="ECO:0000256" key="3">
    <source>
        <dbReference type="ARBA" id="ARBA00022679"/>
    </source>
</evidence>
<dbReference type="Gene3D" id="3.40.50.150">
    <property type="entry name" value="Vaccinia Virus protein VP39"/>
    <property type="match status" value="1"/>
</dbReference>
<evidence type="ECO:0000256" key="5">
    <source>
        <dbReference type="PIRNR" id="PIRNR000410"/>
    </source>
</evidence>
<proteinExistence type="predicted"/>
<dbReference type="PANTHER" id="PTHR24422:SF26">
    <property type="entry name" value="CHEMOTAXIS PROTEIN METHYLTRANSFERASE"/>
    <property type="match status" value="1"/>
</dbReference>
<dbReference type="InterPro" id="IPR022642">
    <property type="entry name" value="CheR_C"/>
</dbReference>
<dbReference type="Gene3D" id="1.10.155.10">
    <property type="entry name" value="Chemotaxis receptor methyltransferase CheR, N-terminal domain"/>
    <property type="match status" value="1"/>
</dbReference>
<dbReference type="AlphaFoldDB" id="A0A1X9NL41"/>
<feature type="binding site" evidence="6">
    <location>
        <position position="124"/>
    </location>
    <ligand>
        <name>S-adenosyl-L-methionine</name>
        <dbReference type="ChEBI" id="CHEBI:59789"/>
    </ligand>
</feature>
<keyword evidence="4 5" id="KW-0949">S-adenosyl-L-methionine</keyword>
<dbReference type="InterPro" id="IPR022641">
    <property type="entry name" value="CheR_N"/>
</dbReference>
<dbReference type="Pfam" id="PF03705">
    <property type="entry name" value="CheR_N"/>
    <property type="match status" value="1"/>
</dbReference>
<dbReference type="PRINTS" id="PR00996">
    <property type="entry name" value="CHERMTFRASE"/>
</dbReference>
<dbReference type="EC" id="2.1.1.80" evidence="5"/>
<evidence type="ECO:0000256" key="6">
    <source>
        <dbReference type="PIRSR" id="PIRSR000410-1"/>
    </source>
</evidence>
<dbReference type="Proteomes" id="UP000193450">
    <property type="component" value="Chromosome"/>
</dbReference>
<name>A0A1X9NL41_9GAMM</name>
<dbReference type="OrthoDB" id="9816309at2"/>
<dbReference type="EMBL" id="CP019343">
    <property type="protein sequence ID" value="ARN74663.1"/>
    <property type="molecule type" value="Genomic_DNA"/>
</dbReference>
<dbReference type="Pfam" id="PF01739">
    <property type="entry name" value="CheR"/>
    <property type="match status" value="1"/>
</dbReference>
<reference evidence="8 9" key="1">
    <citation type="submission" date="2016-11" db="EMBL/GenBank/DDBJ databases">
        <title>Trade-off between light-utilization and light-protection in marine flavobacteria.</title>
        <authorList>
            <person name="Kumagai Y."/>
        </authorList>
    </citation>
    <scope>NUCLEOTIDE SEQUENCE [LARGE SCALE GENOMIC DNA]</scope>
    <source>
        <strain evidence="8 9">NBRC 107125</strain>
    </source>
</reference>
<organism evidence="8 9">
    <name type="scientific">Oceanicoccus sagamiensis</name>
    <dbReference type="NCBI Taxonomy" id="716816"/>
    <lineage>
        <taxon>Bacteria</taxon>
        <taxon>Pseudomonadati</taxon>
        <taxon>Pseudomonadota</taxon>
        <taxon>Gammaproteobacteria</taxon>
        <taxon>Cellvibrionales</taxon>
        <taxon>Spongiibacteraceae</taxon>
        <taxon>Oceanicoccus</taxon>
    </lineage>
</organism>
<evidence type="ECO:0000313" key="9">
    <source>
        <dbReference type="Proteomes" id="UP000193450"/>
    </source>
</evidence>
<keyword evidence="3 5" id="KW-0808">Transferase</keyword>
<feature type="binding site" evidence="6">
    <location>
        <position position="81"/>
    </location>
    <ligand>
        <name>S-adenosyl-L-methionine</name>
        <dbReference type="ChEBI" id="CHEBI:59789"/>
    </ligand>
</feature>
<feature type="binding site" evidence="6">
    <location>
        <begin position="207"/>
        <end position="208"/>
    </location>
    <ligand>
        <name>S-adenosyl-L-methionine</name>
        <dbReference type="ChEBI" id="CHEBI:59789"/>
    </ligand>
</feature>
<evidence type="ECO:0000313" key="8">
    <source>
        <dbReference type="EMBL" id="ARN74663.1"/>
    </source>
</evidence>
<dbReference type="InterPro" id="IPR000780">
    <property type="entry name" value="CheR_MeTrfase"/>
</dbReference>